<evidence type="ECO:0000313" key="2">
    <source>
        <dbReference type="Proteomes" id="UP001595724"/>
    </source>
</evidence>
<evidence type="ECO:0000313" key="1">
    <source>
        <dbReference type="EMBL" id="MFC3660467.1"/>
    </source>
</evidence>
<organism evidence="1 2">
    <name type="scientific">Luteimonas notoginsengisoli</name>
    <dbReference type="NCBI Taxonomy" id="1578200"/>
    <lineage>
        <taxon>Bacteria</taxon>
        <taxon>Pseudomonadati</taxon>
        <taxon>Pseudomonadota</taxon>
        <taxon>Gammaproteobacteria</taxon>
        <taxon>Lysobacterales</taxon>
        <taxon>Lysobacteraceae</taxon>
        <taxon>Luteimonas</taxon>
    </lineage>
</organism>
<sequence>MPRTTATHSRVLPIAPDRWPRPATAIALDGLQLAPKPELHVTLVGRALAAELHATFGDRAAALIDAARRAQDWRFERTGHCLLLRKAFVEDGRAAVAHSLVELVELPAMAPFQRALGRRLGRQLPVPPPHVTLYTNGNPKGIGISGPARLRAFTVRVVMPRELA</sequence>
<dbReference type="EMBL" id="JBHRYF010000008">
    <property type="protein sequence ID" value="MFC3660467.1"/>
    <property type="molecule type" value="Genomic_DNA"/>
</dbReference>
<reference evidence="2" key="1">
    <citation type="journal article" date="2019" name="Int. J. Syst. Evol. Microbiol.">
        <title>The Global Catalogue of Microorganisms (GCM) 10K type strain sequencing project: providing services to taxonomists for standard genome sequencing and annotation.</title>
        <authorList>
            <consortium name="The Broad Institute Genomics Platform"/>
            <consortium name="The Broad Institute Genome Sequencing Center for Infectious Disease"/>
            <person name="Wu L."/>
            <person name="Ma J."/>
        </authorList>
    </citation>
    <scope>NUCLEOTIDE SEQUENCE [LARGE SCALE GENOMIC DNA]</scope>
    <source>
        <strain evidence="2">KCTC 42211</strain>
    </source>
</reference>
<dbReference type="RefSeq" id="WP_386709951.1">
    <property type="nucleotide sequence ID" value="NZ_JBHRYF010000008.1"/>
</dbReference>
<evidence type="ECO:0008006" key="3">
    <source>
        <dbReference type="Google" id="ProtNLM"/>
    </source>
</evidence>
<protein>
    <recommendedName>
        <fullName evidence="3">2'-5' RNA ligase family protein</fullName>
    </recommendedName>
</protein>
<name>A0ABV7UTY2_9GAMM</name>
<gene>
    <name evidence="1" type="ORF">ACFOM9_10355</name>
</gene>
<comment type="caution">
    <text evidence="1">The sequence shown here is derived from an EMBL/GenBank/DDBJ whole genome shotgun (WGS) entry which is preliminary data.</text>
</comment>
<accession>A0ABV7UTY2</accession>
<keyword evidence="2" id="KW-1185">Reference proteome</keyword>
<dbReference type="Proteomes" id="UP001595724">
    <property type="component" value="Unassembled WGS sequence"/>
</dbReference>
<proteinExistence type="predicted"/>